<accession>A0A1H9RMF7</accession>
<dbReference type="AlphaFoldDB" id="A0A1H9RMF7"/>
<dbReference type="EMBL" id="FOGZ01000008">
    <property type="protein sequence ID" value="SER73896.1"/>
    <property type="molecule type" value="Genomic_DNA"/>
</dbReference>
<evidence type="ECO:0000313" key="2">
    <source>
        <dbReference type="EMBL" id="SER73896.1"/>
    </source>
</evidence>
<dbReference type="InterPro" id="IPR006016">
    <property type="entry name" value="UspA"/>
</dbReference>
<organism evidence="2 3">
    <name type="scientific">Propionibacterium cyclohexanicum</name>
    <dbReference type="NCBI Taxonomy" id="64702"/>
    <lineage>
        <taxon>Bacteria</taxon>
        <taxon>Bacillati</taxon>
        <taxon>Actinomycetota</taxon>
        <taxon>Actinomycetes</taxon>
        <taxon>Propionibacteriales</taxon>
        <taxon>Propionibacteriaceae</taxon>
        <taxon>Propionibacterium</taxon>
    </lineage>
</organism>
<dbReference type="Pfam" id="PF00582">
    <property type="entry name" value="Usp"/>
    <property type="match status" value="1"/>
</dbReference>
<keyword evidence="3" id="KW-1185">Reference proteome</keyword>
<dbReference type="Gene3D" id="3.40.50.620">
    <property type="entry name" value="HUPs"/>
    <property type="match status" value="1"/>
</dbReference>
<dbReference type="STRING" id="64702.SAMN05443377_10831"/>
<dbReference type="SUPFAM" id="SSF52402">
    <property type="entry name" value="Adenine nucleotide alpha hydrolases-like"/>
    <property type="match status" value="1"/>
</dbReference>
<gene>
    <name evidence="2" type="ORF">SAMN05443377_10831</name>
</gene>
<reference evidence="2 3" key="1">
    <citation type="submission" date="2016-10" db="EMBL/GenBank/DDBJ databases">
        <authorList>
            <person name="de Groot N.N."/>
        </authorList>
    </citation>
    <scope>NUCLEOTIDE SEQUENCE [LARGE SCALE GENOMIC DNA]</scope>
    <source>
        <strain evidence="2 3">DSM 16859</strain>
    </source>
</reference>
<protein>
    <submittedName>
        <fullName evidence="2">Universal stress protein family protein</fullName>
    </submittedName>
</protein>
<dbReference type="InterPro" id="IPR014729">
    <property type="entry name" value="Rossmann-like_a/b/a_fold"/>
</dbReference>
<dbReference type="OrthoDB" id="3213322at2"/>
<dbReference type="Proteomes" id="UP000198815">
    <property type="component" value="Unassembled WGS sequence"/>
</dbReference>
<evidence type="ECO:0000259" key="1">
    <source>
        <dbReference type="Pfam" id="PF00582"/>
    </source>
</evidence>
<feature type="domain" description="UspA" evidence="1">
    <location>
        <begin position="75"/>
        <end position="164"/>
    </location>
</feature>
<name>A0A1H9RMF7_9ACTN</name>
<dbReference type="RefSeq" id="WP_091968742.1">
    <property type="nucleotide sequence ID" value="NZ_FOGZ01000008.1"/>
</dbReference>
<sequence>MTTTPQPSVERIVPLAGHPFVVGIEPGTTGLVVATALEWARVSGSILYFGYADPSRVAVEERADGSVRHTEIDPDVPDDAWHDRDRQLHEFLDELCAGSEVGWQFRYLAGRADRALTHLARTVEAAAIVVGAKRRNRRDPRTFLGSSVGAQLSHHQHRPVLLVPVAVVDWKEPLL</sequence>
<evidence type="ECO:0000313" key="3">
    <source>
        <dbReference type="Proteomes" id="UP000198815"/>
    </source>
</evidence>
<proteinExistence type="predicted"/>